<proteinExistence type="predicted"/>
<dbReference type="EMBL" id="CAUOFW020000048">
    <property type="protein sequence ID" value="CAK9133518.1"/>
    <property type="molecule type" value="Genomic_DNA"/>
</dbReference>
<name>A0ABC8QLL0_9AQUA</name>
<dbReference type="Proteomes" id="UP001642360">
    <property type="component" value="Unassembled WGS sequence"/>
</dbReference>
<protein>
    <submittedName>
        <fullName evidence="2">Uncharacterized protein</fullName>
    </submittedName>
</protein>
<organism evidence="2 4">
    <name type="scientific">Ilex paraguariensis</name>
    <name type="common">yerba mate</name>
    <dbReference type="NCBI Taxonomy" id="185542"/>
    <lineage>
        <taxon>Eukaryota</taxon>
        <taxon>Viridiplantae</taxon>
        <taxon>Streptophyta</taxon>
        <taxon>Embryophyta</taxon>
        <taxon>Tracheophyta</taxon>
        <taxon>Spermatophyta</taxon>
        <taxon>Magnoliopsida</taxon>
        <taxon>eudicotyledons</taxon>
        <taxon>Gunneridae</taxon>
        <taxon>Pentapetalae</taxon>
        <taxon>asterids</taxon>
        <taxon>campanulids</taxon>
        <taxon>Aquifoliales</taxon>
        <taxon>Aquifoliaceae</taxon>
        <taxon>Ilex</taxon>
    </lineage>
</organism>
<evidence type="ECO:0000313" key="4">
    <source>
        <dbReference type="Proteomes" id="UP001642360"/>
    </source>
</evidence>
<gene>
    <name evidence="3" type="ORF">ILEXP_LOCUS30935</name>
    <name evidence="2" type="ORF">ILEXP_LOCUS432</name>
</gene>
<dbReference type="PANTHER" id="PTHR36619:SF3">
    <property type="entry name" value="TRANSMEMBRANE PROTEIN"/>
    <property type="match status" value="1"/>
</dbReference>
<evidence type="ECO:0000256" key="1">
    <source>
        <dbReference type="SAM" id="SignalP"/>
    </source>
</evidence>
<reference evidence="2 4" key="1">
    <citation type="submission" date="2024-02" db="EMBL/GenBank/DDBJ databases">
        <authorList>
            <person name="Vignale AGUSTIN F."/>
            <person name="Sosa J E."/>
            <person name="Modenutti C."/>
        </authorList>
    </citation>
    <scope>NUCLEOTIDE SEQUENCE [LARGE SCALE GENOMIC DNA]</scope>
</reference>
<evidence type="ECO:0000313" key="3">
    <source>
        <dbReference type="EMBL" id="CAK9162099.1"/>
    </source>
</evidence>
<comment type="caution">
    <text evidence="2">The sequence shown here is derived from an EMBL/GenBank/DDBJ whole genome shotgun (WGS) entry which is preliminary data.</text>
</comment>
<accession>A0ABC8QLL0</accession>
<evidence type="ECO:0000313" key="2">
    <source>
        <dbReference type="EMBL" id="CAK9133518.1"/>
    </source>
</evidence>
<dbReference type="AlphaFoldDB" id="A0ABC8QLL0"/>
<keyword evidence="1" id="KW-0732">Signal</keyword>
<feature type="chain" id="PRO_5044720840" evidence="1">
    <location>
        <begin position="24"/>
        <end position="102"/>
    </location>
</feature>
<feature type="signal peptide" evidence="1">
    <location>
        <begin position="1"/>
        <end position="23"/>
    </location>
</feature>
<keyword evidence="4" id="KW-1185">Reference proteome</keyword>
<dbReference type="PANTHER" id="PTHR36619">
    <property type="entry name" value="OS04G0208900 PROTEIN"/>
    <property type="match status" value="1"/>
</dbReference>
<sequence length="102" mass="10900">MAGTHLFMAILHFLLLLSPPVLISDGPKTICIAAAMRPLGPNSGETVAFKPQTKHGHGAFQGPDVETCLPKGFHHSSAPSRYINYHTLGSTTCSSSKDMKKP</sequence>
<dbReference type="EMBL" id="CAUOFW020003792">
    <property type="protein sequence ID" value="CAK9162099.1"/>
    <property type="molecule type" value="Genomic_DNA"/>
</dbReference>